<dbReference type="InterPro" id="IPR023631">
    <property type="entry name" value="Amidase_dom"/>
</dbReference>
<dbReference type="EMBL" id="PVTO01000007">
    <property type="protein sequence ID" value="PRY83035.1"/>
    <property type="molecule type" value="Genomic_DNA"/>
</dbReference>
<comment type="caution">
    <text evidence="3">The sequence shown here is derived from an EMBL/GenBank/DDBJ whole genome shotgun (WGS) entry which is preliminary data.</text>
</comment>
<dbReference type="InterPro" id="IPR000120">
    <property type="entry name" value="Amidase"/>
</dbReference>
<organism evidence="3 4">
    <name type="scientific">Alkalibacterium olivapovliticus</name>
    <dbReference type="NCBI Taxonomy" id="99907"/>
    <lineage>
        <taxon>Bacteria</taxon>
        <taxon>Bacillati</taxon>
        <taxon>Bacillota</taxon>
        <taxon>Bacilli</taxon>
        <taxon>Lactobacillales</taxon>
        <taxon>Carnobacteriaceae</taxon>
        <taxon>Alkalibacterium</taxon>
    </lineage>
</organism>
<dbReference type="PANTHER" id="PTHR11895:SF7">
    <property type="entry name" value="GLUTAMYL-TRNA(GLN) AMIDOTRANSFERASE SUBUNIT A, MITOCHONDRIAL"/>
    <property type="match status" value="1"/>
</dbReference>
<accession>A0A2T0W8M0</accession>
<dbReference type="InterPro" id="IPR036928">
    <property type="entry name" value="AS_sf"/>
</dbReference>
<evidence type="ECO:0000256" key="1">
    <source>
        <dbReference type="ARBA" id="ARBA00009199"/>
    </source>
</evidence>
<dbReference type="OrthoDB" id="9811471at2"/>
<evidence type="ECO:0000259" key="2">
    <source>
        <dbReference type="Pfam" id="PF01425"/>
    </source>
</evidence>
<sequence>MTHHINRKEDGIYYAELIKMREVSSEELIHQSFKVIEEKNSLLNAVTHSRKEKALEEAARNDWAGKPFGGIPILLKGLGQNLKGEPATAGSKLLKEVTASQTSHFVRQLQAAGFIPIGSTNVPEFGFTNITHSELYGPARNPYDPDYSAGGSSGGAAGAVASGMVPIAGASDGGGSIRIPASFTGLIGLKPTRGRTPVGPGSGRNWQGAAISFALTKTIRDTAAMMDAMQVIQPAAAFQTPLFKEGYLNYINQPLEKPFTFSFSLDSPVHTKVSEDAHLAVEKVVNWLEESGYDVSEAAPETDGVKLIRAYYTMNAGETAAMMSTIEKKMGRPVGIDDVELLTWVLYQSGKRTSAADYSKAISQWDAAAEKVAHYHKTFDMFVQPATAETAPAVDRIYWSDDFKEKMKQVESLDPKEQEQLIQDMWEESLSITPFTQQANMTGQPSISLPVHLSKEGMPIGVQLTASKGKEHWLLKIAALMEQDGLFI</sequence>
<gene>
    <name evidence="3" type="ORF">CLV38_107111</name>
</gene>
<keyword evidence="4" id="KW-1185">Reference proteome</keyword>
<protein>
    <submittedName>
        <fullName evidence="3">Amidase</fullName>
    </submittedName>
</protein>
<comment type="similarity">
    <text evidence="1">Belongs to the amidase family.</text>
</comment>
<dbReference type="AlphaFoldDB" id="A0A2T0W8M0"/>
<dbReference type="NCBIfam" id="NF005099">
    <property type="entry name" value="PRK06529.1"/>
    <property type="match status" value="1"/>
</dbReference>
<dbReference type="RefSeq" id="WP_106192416.1">
    <property type="nucleotide sequence ID" value="NZ_PVTO01000007.1"/>
</dbReference>
<proteinExistence type="inferred from homology"/>
<feature type="domain" description="Amidase" evidence="2">
    <location>
        <begin position="27"/>
        <end position="475"/>
    </location>
</feature>
<evidence type="ECO:0000313" key="3">
    <source>
        <dbReference type="EMBL" id="PRY83035.1"/>
    </source>
</evidence>
<dbReference type="SUPFAM" id="SSF75304">
    <property type="entry name" value="Amidase signature (AS) enzymes"/>
    <property type="match status" value="1"/>
</dbReference>
<name>A0A2T0W8M0_9LACT</name>
<dbReference type="PANTHER" id="PTHR11895">
    <property type="entry name" value="TRANSAMIDASE"/>
    <property type="match status" value="1"/>
</dbReference>
<dbReference type="Gene3D" id="3.90.1300.10">
    <property type="entry name" value="Amidase signature (AS) domain"/>
    <property type="match status" value="1"/>
</dbReference>
<dbReference type="PROSITE" id="PS00571">
    <property type="entry name" value="AMIDASES"/>
    <property type="match status" value="1"/>
</dbReference>
<dbReference type="Proteomes" id="UP000238205">
    <property type="component" value="Unassembled WGS sequence"/>
</dbReference>
<reference evidence="3 4" key="1">
    <citation type="submission" date="2018-03" db="EMBL/GenBank/DDBJ databases">
        <title>Genomic Encyclopedia of Archaeal and Bacterial Type Strains, Phase II (KMG-II): from individual species to whole genera.</title>
        <authorList>
            <person name="Goeker M."/>
        </authorList>
    </citation>
    <scope>NUCLEOTIDE SEQUENCE [LARGE SCALE GENOMIC DNA]</scope>
    <source>
        <strain evidence="3 4">DSM 13175</strain>
    </source>
</reference>
<dbReference type="GO" id="GO:0003824">
    <property type="term" value="F:catalytic activity"/>
    <property type="evidence" value="ECO:0007669"/>
    <property type="project" value="InterPro"/>
</dbReference>
<dbReference type="InterPro" id="IPR020556">
    <property type="entry name" value="Amidase_CS"/>
</dbReference>
<evidence type="ECO:0000313" key="4">
    <source>
        <dbReference type="Proteomes" id="UP000238205"/>
    </source>
</evidence>
<dbReference type="Pfam" id="PF01425">
    <property type="entry name" value="Amidase"/>
    <property type="match status" value="1"/>
</dbReference>